<proteinExistence type="predicted"/>
<organism evidence="3 4">
    <name type="scientific">Oryzias melastigma</name>
    <name type="common">Marine medaka</name>
    <dbReference type="NCBI Taxonomy" id="30732"/>
    <lineage>
        <taxon>Eukaryota</taxon>
        <taxon>Metazoa</taxon>
        <taxon>Chordata</taxon>
        <taxon>Craniata</taxon>
        <taxon>Vertebrata</taxon>
        <taxon>Euteleostomi</taxon>
        <taxon>Actinopterygii</taxon>
        <taxon>Neopterygii</taxon>
        <taxon>Teleostei</taxon>
        <taxon>Neoteleostei</taxon>
        <taxon>Acanthomorphata</taxon>
        <taxon>Ovalentaria</taxon>
        <taxon>Atherinomorphae</taxon>
        <taxon>Beloniformes</taxon>
        <taxon>Adrianichthyidae</taxon>
        <taxon>Oryziinae</taxon>
        <taxon>Oryzias</taxon>
    </lineage>
</organism>
<dbReference type="InterPro" id="IPR030542">
    <property type="entry name" value="Tac2-N"/>
</dbReference>
<evidence type="ECO:0000259" key="2">
    <source>
        <dbReference type="PROSITE" id="PS50004"/>
    </source>
</evidence>
<comment type="caution">
    <text evidence="3">The sequence shown here is derived from an EMBL/GenBank/DDBJ whole genome shotgun (WGS) entry which is preliminary data.</text>
</comment>
<sequence>MLNCSVNTQNLKTTKTESDARAALRGRKRVSARVRELREEANERGGRGEEEETGEETGDRRPESSRISARQESRTHGNTARAQNFYQMVQRPASDHQVILSAMECFKNCCKNFLQKSEKEHETQVITMTMPPNKTGGSEDEKRRPVADDYLLSKLPPDGREVPFVVPTYVQPRVKPPSPGARPPHHTSARCMYTQRKAELMSPTYFSFSPEGLFHQGDVSAYSSPGSARRETLKSPRPHSPGWSQKAGSQQRLSSSLLDLSSLRTSGQGLGSTSSTLSSTSSMRSSMESSMESVALSGDEQQIGKICVRLSYQEDVEQVWITLTQCSDLNLDADGAEEPKVAFKGFITVPKPIQFKTCTRGYSPDVSFMQSFVFALRLEQLRSSALVLRLQAHGARKRTVAESVLSLRTLGPQESEHWLVLKAASKSPVCHSELQLSTCFQPVNGRVQLQVLAVQNLPPTSSPLSLRFFVTAEMQQVGGVETKKKKSGAVKALEGQCQWGETFHFLLGSLEQPCSLSVRLYSYSSVRRKRCLGQVLLGFDSPVPEAVDQWKDTMSHPEKVVTAWLRLSAP</sequence>
<feature type="compositionally biased region" description="Basic and acidic residues" evidence="1">
    <location>
        <begin position="33"/>
        <end position="48"/>
    </location>
</feature>
<feature type="region of interest" description="Disordered" evidence="1">
    <location>
        <begin position="219"/>
        <end position="291"/>
    </location>
</feature>
<feature type="compositionally biased region" description="Basic and acidic residues" evidence="1">
    <location>
        <begin position="57"/>
        <end position="75"/>
    </location>
</feature>
<evidence type="ECO:0000313" key="3">
    <source>
        <dbReference type="EMBL" id="KAF6724044.1"/>
    </source>
</evidence>
<dbReference type="Gene3D" id="2.60.40.150">
    <property type="entry name" value="C2 domain"/>
    <property type="match status" value="2"/>
</dbReference>
<dbReference type="PANTHER" id="PTHR46887:SF1">
    <property type="entry name" value="TANDEM C2 DOMAINS NUCLEAR PROTEIN"/>
    <property type="match status" value="1"/>
</dbReference>
<evidence type="ECO:0000256" key="1">
    <source>
        <dbReference type="SAM" id="MobiDB-lite"/>
    </source>
</evidence>
<accession>A0A834CA92</accession>
<dbReference type="EMBL" id="WKFB01000404">
    <property type="protein sequence ID" value="KAF6724044.1"/>
    <property type="molecule type" value="Genomic_DNA"/>
</dbReference>
<name>A0A834CA92_ORYME</name>
<dbReference type="InterPro" id="IPR000008">
    <property type="entry name" value="C2_dom"/>
</dbReference>
<feature type="compositionally biased region" description="Polar residues" evidence="1">
    <location>
        <begin position="242"/>
        <end position="252"/>
    </location>
</feature>
<dbReference type="Pfam" id="PF00168">
    <property type="entry name" value="C2"/>
    <property type="match status" value="1"/>
</dbReference>
<feature type="region of interest" description="Disordered" evidence="1">
    <location>
        <begin position="1"/>
        <end position="81"/>
    </location>
</feature>
<feature type="compositionally biased region" description="Polar residues" evidence="1">
    <location>
        <begin position="1"/>
        <end position="13"/>
    </location>
</feature>
<feature type="domain" description="C2" evidence="2">
    <location>
        <begin position="428"/>
        <end position="556"/>
    </location>
</feature>
<reference evidence="3" key="1">
    <citation type="journal article" name="BMC Genomics">
        <title>Long-read sequencing and de novo genome assembly of marine medaka (Oryzias melastigma).</title>
        <authorList>
            <person name="Liang P."/>
            <person name="Saqib H.S.A."/>
            <person name="Ni X."/>
            <person name="Shen Y."/>
        </authorList>
    </citation>
    <scope>NUCLEOTIDE SEQUENCE</scope>
    <source>
        <strain evidence="3">Bigg-433</strain>
    </source>
</reference>
<gene>
    <name evidence="3" type="ORF">FQA47_003488</name>
</gene>
<dbReference type="SUPFAM" id="SSF49562">
    <property type="entry name" value="C2 domain (Calcium/lipid-binding domain, CaLB)"/>
    <property type="match status" value="2"/>
</dbReference>
<protein>
    <submittedName>
        <fullName evidence="3">Tandem C2 domains nuclear protein</fullName>
    </submittedName>
</protein>
<dbReference type="GO" id="GO:0005634">
    <property type="term" value="C:nucleus"/>
    <property type="evidence" value="ECO:0007669"/>
    <property type="project" value="InterPro"/>
</dbReference>
<dbReference type="PANTHER" id="PTHR46887">
    <property type="entry name" value="TANDEM C2 DOMAINS NUCLEAR PROTEIN"/>
    <property type="match status" value="1"/>
</dbReference>
<feature type="compositionally biased region" description="Low complexity" evidence="1">
    <location>
        <begin position="253"/>
        <end position="291"/>
    </location>
</feature>
<dbReference type="AlphaFoldDB" id="A0A834CA92"/>
<dbReference type="InterPro" id="IPR035892">
    <property type="entry name" value="C2_domain_sf"/>
</dbReference>
<dbReference type="PROSITE" id="PS50004">
    <property type="entry name" value="C2"/>
    <property type="match status" value="1"/>
</dbReference>
<dbReference type="Proteomes" id="UP000646548">
    <property type="component" value="Unassembled WGS sequence"/>
</dbReference>
<evidence type="ECO:0000313" key="4">
    <source>
        <dbReference type="Proteomes" id="UP000646548"/>
    </source>
</evidence>